<name>A0A2I2L394_9VIRU</name>
<dbReference type="EMBL" id="LT906555">
    <property type="protein sequence ID" value="SNW62008.1"/>
    <property type="molecule type" value="Genomic_DNA"/>
</dbReference>
<dbReference type="GeneID" id="35381687"/>
<dbReference type="Proteomes" id="UP000236316">
    <property type="component" value="Segment"/>
</dbReference>
<organism evidence="1">
    <name type="scientific">Orpheovirus IHUMI-LCC2</name>
    <dbReference type="NCBI Taxonomy" id="2023057"/>
    <lineage>
        <taxon>Viruses</taxon>
        <taxon>Varidnaviria</taxon>
        <taxon>Bamfordvirae</taxon>
        <taxon>Nucleocytoviricota</taxon>
        <taxon>Megaviricetes</taxon>
        <taxon>Pimascovirales</taxon>
        <taxon>Ocovirineae</taxon>
        <taxon>Orpheoviridae</taxon>
        <taxon>Alphaorpheovirus</taxon>
        <taxon>Alphaorpheovirus massiliense</taxon>
    </lineage>
</organism>
<feature type="non-terminal residue" evidence="1">
    <location>
        <position position="1"/>
    </location>
</feature>
<accession>A0A2I2L394</accession>
<dbReference type="KEGG" id="vg:35381687"/>
<proteinExistence type="predicted"/>
<protein>
    <recommendedName>
        <fullName evidence="3">Ankyrin-repeat protein</fullName>
    </recommendedName>
</protein>
<gene>
    <name evidence="1" type="ORF">ORPV_104</name>
</gene>
<evidence type="ECO:0008006" key="3">
    <source>
        <dbReference type="Google" id="ProtNLM"/>
    </source>
</evidence>
<dbReference type="RefSeq" id="YP_009448310.1">
    <property type="nucleotide sequence ID" value="NC_036594.1"/>
</dbReference>
<evidence type="ECO:0000313" key="2">
    <source>
        <dbReference type="Proteomes" id="UP000236316"/>
    </source>
</evidence>
<sequence>LDGLVSWGNVDLIKSIFQYFDHEDIDKLQKLSCKYGNGELMEYLNAKGYGFHRSHICTLFKYGHKELIDKWCDNKNIKENAEYYSADAARSNLLSYLYNKNSLYIDSLTFYYAAKSGRKENLDLLFNIAGREAYILR</sequence>
<keyword evidence="2" id="KW-1185">Reference proteome</keyword>
<reference evidence="1" key="1">
    <citation type="submission" date="2017-08" db="EMBL/GenBank/DDBJ databases">
        <authorList>
            <consortium name="Urmite Genomes"/>
        </authorList>
    </citation>
    <scope>NUCLEOTIDE SEQUENCE [LARGE SCALE GENOMIC DNA]</scope>
    <source>
        <strain evidence="1">IHUMI-LCC2</strain>
    </source>
</reference>
<evidence type="ECO:0000313" key="1">
    <source>
        <dbReference type="EMBL" id="SNW62008.1"/>
    </source>
</evidence>